<comment type="similarity">
    <text evidence="1">Belongs to the multi antimicrobial extrusion (MATE) (TC 2.A.66.1) family.</text>
</comment>
<comment type="caution">
    <text evidence="4">The sequence shown here is derived from an EMBL/GenBank/DDBJ whole genome shotgun (WGS) entry which is preliminary data.</text>
</comment>
<feature type="transmembrane region" description="Helical" evidence="3">
    <location>
        <begin position="189"/>
        <end position="209"/>
    </location>
</feature>
<sequence>MSQHDEISPLLSHHREDGNQPEGRASNTIYREVVDLFKATVPISASFALQNIVQAVSVIIVGRIGPRELGIASYGYMFATCTGSMVAIGGATALDTLCGQAISSPTFKVQPTILGKHLQQSLFILSLLFFIVITPIWIFSSRLFLILGQESWLAEGTGQFLLWMLPAGYSQMIAECLKKYAQVQGQSNAVGWAALAATVIGLGANFVLVHATGLKTQGAPVAFFIYQFVTIGFLSFLLLKQERSVKTIRLVRQWGQFSNGLLTNASLAITGLLTIATEWWSFEILAIMAANLSTNEISAQSVLQSVIE</sequence>
<dbReference type="PANTHER" id="PTHR11206">
    <property type="entry name" value="MULTIDRUG RESISTANCE PROTEIN"/>
    <property type="match status" value="1"/>
</dbReference>
<gene>
    <name evidence="4" type="ORF">CSOL1703_00005842</name>
</gene>
<feature type="compositionally biased region" description="Basic and acidic residues" evidence="2">
    <location>
        <begin position="1"/>
        <end position="18"/>
    </location>
</feature>
<accession>A0A9N9ZHX4</accession>
<dbReference type="GO" id="GO:0042910">
    <property type="term" value="F:xenobiotic transmembrane transporter activity"/>
    <property type="evidence" value="ECO:0007669"/>
    <property type="project" value="InterPro"/>
</dbReference>
<reference evidence="4" key="1">
    <citation type="submission" date="2021-10" db="EMBL/GenBank/DDBJ databases">
        <authorList>
            <person name="Piombo E."/>
        </authorList>
    </citation>
    <scope>NUCLEOTIDE SEQUENCE</scope>
</reference>
<evidence type="ECO:0000256" key="2">
    <source>
        <dbReference type="SAM" id="MobiDB-lite"/>
    </source>
</evidence>
<dbReference type="Proteomes" id="UP000775872">
    <property type="component" value="Unassembled WGS sequence"/>
</dbReference>
<dbReference type="GO" id="GO:0016020">
    <property type="term" value="C:membrane"/>
    <property type="evidence" value="ECO:0007669"/>
    <property type="project" value="InterPro"/>
</dbReference>
<feature type="transmembrane region" description="Helical" evidence="3">
    <location>
        <begin position="122"/>
        <end position="140"/>
    </location>
</feature>
<dbReference type="OrthoDB" id="2126698at2759"/>
<dbReference type="InterPro" id="IPR002528">
    <property type="entry name" value="MATE_fam"/>
</dbReference>
<feature type="region of interest" description="Disordered" evidence="2">
    <location>
        <begin position="1"/>
        <end position="24"/>
    </location>
</feature>
<proteinExistence type="inferred from homology"/>
<evidence type="ECO:0000313" key="4">
    <source>
        <dbReference type="EMBL" id="CAH0055908.1"/>
    </source>
</evidence>
<keyword evidence="3" id="KW-1133">Transmembrane helix</keyword>
<dbReference type="Pfam" id="PF01554">
    <property type="entry name" value="MatE"/>
    <property type="match status" value="1"/>
</dbReference>
<dbReference type="EMBL" id="CABFOC020000063">
    <property type="protein sequence ID" value="CAH0055908.1"/>
    <property type="molecule type" value="Genomic_DNA"/>
</dbReference>
<evidence type="ECO:0000313" key="5">
    <source>
        <dbReference type="Proteomes" id="UP000775872"/>
    </source>
</evidence>
<feature type="transmembrane region" description="Helical" evidence="3">
    <location>
        <begin position="260"/>
        <end position="282"/>
    </location>
</feature>
<keyword evidence="3" id="KW-0812">Transmembrane</keyword>
<keyword evidence="3" id="KW-0472">Membrane</keyword>
<dbReference type="GO" id="GO:0015297">
    <property type="term" value="F:antiporter activity"/>
    <property type="evidence" value="ECO:0007669"/>
    <property type="project" value="InterPro"/>
</dbReference>
<keyword evidence="5" id="KW-1185">Reference proteome</keyword>
<evidence type="ECO:0000256" key="1">
    <source>
        <dbReference type="ARBA" id="ARBA00010199"/>
    </source>
</evidence>
<protein>
    <submittedName>
        <fullName evidence="4">Uncharacterized protein</fullName>
    </submittedName>
</protein>
<feature type="transmembrane region" description="Helical" evidence="3">
    <location>
        <begin position="221"/>
        <end position="239"/>
    </location>
</feature>
<name>A0A9N9ZHX4_9HYPO</name>
<evidence type="ECO:0000256" key="3">
    <source>
        <dbReference type="SAM" id="Phobius"/>
    </source>
</evidence>
<organism evidence="4 5">
    <name type="scientific">Clonostachys solani</name>
    <dbReference type="NCBI Taxonomy" id="160281"/>
    <lineage>
        <taxon>Eukaryota</taxon>
        <taxon>Fungi</taxon>
        <taxon>Dikarya</taxon>
        <taxon>Ascomycota</taxon>
        <taxon>Pezizomycotina</taxon>
        <taxon>Sordariomycetes</taxon>
        <taxon>Hypocreomycetidae</taxon>
        <taxon>Hypocreales</taxon>
        <taxon>Bionectriaceae</taxon>
        <taxon>Clonostachys</taxon>
    </lineage>
</organism>
<dbReference type="AlphaFoldDB" id="A0A9N9ZHX4"/>